<dbReference type="EMBL" id="FTNR01000021">
    <property type="protein sequence ID" value="SIS18995.1"/>
    <property type="molecule type" value="Genomic_DNA"/>
</dbReference>
<organism evidence="1 2">
    <name type="scientific">Natronorubrum thiooxidans</name>
    <dbReference type="NCBI Taxonomy" id="308853"/>
    <lineage>
        <taxon>Archaea</taxon>
        <taxon>Methanobacteriati</taxon>
        <taxon>Methanobacteriota</taxon>
        <taxon>Stenosarchaea group</taxon>
        <taxon>Halobacteria</taxon>
        <taxon>Halobacteriales</taxon>
        <taxon>Natrialbaceae</taxon>
        <taxon>Natronorubrum</taxon>
    </lineage>
</organism>
<reference evidence="2" key="1">
    <citation type="submission" date="2017-01" db="EMBL/GenBank/DDBJ databases">
        <authorList>
            <person name="Varghese N."/>
            <person name="Submissions S."/>
        </authorList>
    </citation>
    <scope>NUCLEOTIDE SEQUENCE [LARGE SCALE GENOMIC DNA]</scope>
    <source>
        <strain evidence="2">type strain: HArc-</strain>
    </source>
</reference>
<proteinExistence type="predicted"/>
<dbReference type="OrthoDB" id="297128at2157"/>
<evidence type="ECO:0000313" key="1">
    <source>
        <dbReference type="EMBL" id="SIS18995.1"/>
    </source>
</evidence>
<gene>
    <name evidence="1" type="ORF">SAMN05421752_12138</name>
</gene>
<evidence type="ECO:0008006" key="3">
    <source>
        <dbReference type="Google" id="ProtNLM"/>
    </source>
</evidence>
<protein>
    <recommendedName>
        <fullName evidence="3">PglZ domain-containing protein</fullName>
    </recommendedName>
</protein>
<sequence>MKFRTEALTRLVEDDDPVESVWDAMWGIWSPASESVSNHYDRESQMVQYEELLLDVYAEFYEDVLPDRCVTDASLDIPDDGAFVVMDAMSVREAGLFVDFLVDEGYDPSVDYSFSTVPSETTPYRERVGYSDIKKEYKTGTVKSDEPSLDGDEDLVWCRFPDALLENIQEGKTKLSSIEEMYEKTERTFERIVDQLDAERIVVGSDHGYVRLDAGHTFPVSEPQKNRLQETFSGRFVSVAETNADDLVGERLVVEADGYYMPVGRYTWPARGKYSTFTHGGLSLPECITPRITFTQ</sequence>
<dbReference type="AlphaFoldDB" id="A0A1N7H2D6"/>
<dbReference type="RefSeq" id="WP_076610737.1">
    <property type="nucleotide sequence ID" value="NZ_FTNR01000021.1"/>
</dbReference>
<accession>A0A1N7H2D6</accession>
<keyword evidence="2" id="KW-1185">Reference proteome</keyword>
<dbReference type="Pfam" id="PF08665">
    <property type="entry name" value="PglZ"/>
    <property type="match status" value="1"/>
</dbReference>
<dbReference type="STRING" id="308853.SAMN05421752_12138"/>
<evidence type="ECO:0000313" key="2">
    <source>
        <dbReference type="Proteomes" id="UP000185936"/>
    </source>
</evidence>
<name>A0A1N7H2D6_9EURY</name>
<dbReference type="Proteomes" id="UP000185936">
    <property type="component" value="Unassembled WGS sequence"/>
</dbReference>